<dbReference type="InterPro" id="IPR036163">
    <property type="entry name" value="HMA_dom_sf"/>
</dbReference>
<dbReference type="Proteomes" id="UP000178797">
    <property type="component" value="Unassembled WGS sequence"/>
</dbReference>
<proteinExistence type="predicted"/>
<dbReference type="EMBL" id="MGDE01000132">
    <property type="protein sequence ID" value="OGL45470.1"/>
    <property type="molecule type" value="Genomic_DNA"/>
</dbReference>
<feature type="domain" description="HMA" evidence="1">
    <location>
        <begin position="4"/>
        <end position="62"/>
    </location>
</feature>
<accession>A0A1F7RVP4</accession>
<dbReference type="Gene3D" id="3.30.70.100">
    <property type="match status" value="1"/>
</dbReference>
<evidence type="ECO:0000259" key="1">
    <source>
        <dbReference type="Pfam" id="PF00403"/>
    </source>
</evidence>
<reference evidence="2 3" key="1">
    <citation type="journal article" date="2016" name="Nat. Commun.">
        <title>Thousands of microbial genomes shed light on interconnected biogeochemical processes in an aquifer system.</title>
        <authorList>
            <person name="Anantharaman K."/>
            <person name="Brown C.T."/>
            <person name="Hug L.A."/>
            <person name="Sharon I."/>
            <person name="Castelle C.J."/>
            <person name="Probst A.J."/>
            <person name="Thomas B.C."/>
            <person name="Singh A."/>
            <person name="Wilkins M.J."/>
            <person name="Karaoz U."/>
            <person name="Brodie E.L."/>
            <person name="Williams K.H."/>
            <person name="Hubbard S.S."/>
            <person name="Banfield J.F."/>
        </authorList>
    </citation>
    <scope>NUCLEOTIDE SEQUENCE [LARGE SCALE GENOMIC DNA]</scope>
</reference>
<organism evidence="2 3">
    <name type="scientific">Candidatus Schekmanbacteria bacterium RBG_16_38_10</name>
    <dbReference type="NCBI Taxonomy" id="1817879"/>
    <lineage>
        <taxon>Bacteria</taxon>
        <taxon>Candidatus Schekmaniibacteriota</taxon>
    </lineage>
</organism>
<dbReference type="GO" id="GO:0046872">
    <property type="term" value="F:metal ion binding"/>
    <property type="evidence" value="ECO:0007669"/>
    <property type="project" value="InterPro"/>
</dbReference>
<dbReference type="Pfam" id="PF00403">
    <property type="entry name" value="HMA"/>
    <property type="match status" value="1"/>
</dbReference>
<dbReference type="AlphaFoldDB" id="A0A1F7RVP4"/>
<name>A0A1F7RVP4_9BACT</name>
<dbReference type="InterPro" id="IPR006121">
    <property type="entry name" value="HMA_dom"/>
</dbReference>
<evidence type="ECO:0000313" key="2">
    <source>
        <dbReference type="EMBL" id="OGL45470.1"/>
    </source>
</evidence>
<evidence type="ECO:0000313" key="3">
    <source>
        <dbReference type="Proteomes" id="UP000178797"/>
    </source>
</evidence>
<sequence length="64" mass="7213">MSKVYKIKGMDCVSCAMLIESDLEDEGINCDCNFAKATLEVHDHTPEIEVKIHVVIKNLGYELE</sequence>
<comment type="caution">
    <text evidence="2">The sequence shown here is derived from an EMBL/GenBank/DDBJ whole genome shotgun (WGS) entry which is preliminary data.</text>
</comment>
<gene>
    <name evidence="2" type="ORF">A2W05_07260</name>
</gene>
<protein>
    <recommendedName>
        <fullName evidence="1">HMA domain-containing protein</fullName>
    </recommendedName>
</protein>
<dbReference type="SUPFAM" id="SSF55008">
    <property type="entry name" value="HMA, heavy metal-associated domain"/>
    <property type="match status" value="1"/>
</dbReference>